<keyword evidence="1 8" id="KW-0597">Phosphoprotein</keyword>
<dbReference type="Gene3D" id="3.30.1840.10">
    <property type="entry name" value="Polyphosphate kinase middle domain"/>
    <property type="match status" value="1"/>
</dbReference>
<evidence type="ECO:0000256" key="5">
    <source>
        <dbReference type="ARBA" id="ARBA00022777"/>
    </source>
</evidence>
<evidence type="ECO:0000256" key="6">
    <source>
        <dbReference type="ARBA" id="ARBA00022840"/>
    </source>
</evidence>
<keyword evidence="3 8" id="KW-0479">Metal-binding</keyword>
<dbReference type="Gene3D" id="1.20.58.310">
    <property type="entry name" value="Polyphosphate kinase N-terminal domain"/>
    <property type="match status" value="1"/>
</dbReference>
<dbReference type="InterPro" id="IPR024953">
    <property type="entry name" value="PP_kinase_middle"/>
</dbReference>
<dbReference type="SUPFAM" id="SSF56024">
    <property type="entry name" value="Phospholipase D/nuclease"/>
    <property type="match status" value="2"/>
</dbReference>
<feature type="binding site" evidence="8">
    <location>
        <position position="416"/>
    </location>
    <ligand>
        <name>Mg(2+)</name>
        <dbReference type="ChEBI" id="CHEBI:18420"/>
    </ligand>
</feature>
<feature type="binding site" evidence="8">
    <location>
        <position position="603"/>
    </location>
    <ligand>
        <name>ATP</name>
        <dbReference type="ChEBI" id="CHEBI:30616"/>
    </ligand>
</feature>
<dbReference type="InterPro" id="IPR003414">
    <property type="entry name" value="PP_kinase"/>
</dbReference>
<name>A0A6J4RJC6_9ACTN</name>
<comment type="PTM">
    <text evidence="8 9">An intermediate of this reaction is the autophosphorylated ppk in which a phosphate is covalently linked to a histidine residue through a N-P bond.</text>
</comment>
<dbReference type="EC" id="2.7.4.1" evidence="8 9"/>
<dbReference type="Pfam" id="PF17941">
    <property type="entry name" value="PP_kinase_C_1"/>
    <property type="match status" value="1"/>
</dbReference>
<evidence type="ECO:0000256" key="4">
    <source>
        <dbReference type="ARBA" id="ARBA00022741"/>
    </source>
</evidence>
<proteinExistence type="inferred from homology"/>
<feature type="binding site" evidence="8">
    <location>
        <position position="575"/>
    </location>
    <ligand>
        <name>ATP</name>
        <dbReference type="ChEBI" id="CHEBI:30616"/>
    </ligand>
</feature>
<dbReference type="AlphaFoldDB" id="A0A6J4RJC6"/>
<evidence type="ECO:0000256" key="8">
    <source>
        <dbReference type="HAMAP-Rule" id="MF_00347"/>
    </source>
</evidence>
<dbReference type="NCBIfam" id="NF003917">
    <property type="entry name" value="PRK05443.1-1"/>
    <property type="match status" value="1"/>
</dbReference>
<feature type="binding site" evidence="8">
    <location>
        <position position="386"/>
    </location>
    <ligand>
        <name>Mg(2+)</name>
        <dbReference type="ChEBI" id="CHEBI:18420"/>
    </ligand>
</feature>
<evidence type="ECO:0000259" key="11">
    <source>
        <dbReference type="PROSITE" id="PS50035"/>
    </source>
</evidence>
<feature type="binding site" evidence="8">
    <location>
        <position position="57"/>
    </location>
    <ligand>
        <name>ATP</name>
        <dbReference type="ChEBI" id="CHEBI:30616"/>
    </ligand>
</feature>
<reference evidence="12" key="1">
    <citation type="submission" date="2020-02" db="EMBL/GenBank/DDBJ databases">
        <authorList>
            <person name="Meier V. D."/>
        </authorList>
    </citation>
    <scope>NUCLEOTIDE SEQUENCE</scope>
    <source>
        <strain evidence="12">AVDCRST_MAG30</strain>
    </source>
</reference>
<dbReference type="GO" id="GO:0046872">
    <property type="term" value="F:metal ion binding"/>
    <property type="evidence" value="ECO:0007669"/>
    <property type="project" value="UniProtKB-KW"/>
</dbReference>
<protein>
    <recommendedName>
        <fullName evidence="8 9">Polyphosphate kinase</fullName>
        <ecNumber evidence="8 9">2.7.4.1</ecNumber>
    </recommendedName>
    <alternativeName>
        <fullName evidence="8">ATP-polyphosphate phosphotransferase</fullName>
    </alternativeName>
    <alternativeName>
        <fullName evidence="8">Polyphosphoric acid kinase</fullName>
    </alternativeName>
</protein>
<dbReference type="InterPro" id="IPR025200">
    <property type="entry name" value="PPK_C_dom2"/>
</dbReference>
<dbReference type="PROSITE" id="PS50035">
    <property type="entry name" value="PLD"/>
    <property type="match status" value="1"/>
</dbReference>
<keyword evidence="2 8" id="KW-0808">Transferase</keyword>
<dbReference type="CDD" id="cd09165">
    <property type="entry name" value="PLDc_PaPPK1_C1_like"/>
    <property type="match status" value="1"/>
</dbReference>
<dbReference type="CDD" id="cd09168">
    <property type="entry name" value="PLDc_PaPPK1_C2_like"/>
    <property type="match status" value="1"/>
</dbReference>
<keyword evidence="5 8" id="KW-0418">Kinase</keyword>
<evidence type="ECO:0000256" key="9">
    <source>
        <dbReference type="RuleBase" id="RU003800"/>
    </source>
</evidence>
<comment type="cofactor">
    <cofactor evidence="8">
        <name>Mg(2+)</name>
        <dbReference type="ChEBI" id="CHEBI:18420"/>
    </cofactor>
</comment>
<dbReference type="InterPro" id="IPR036830">
    <property type="entry name" value="PP_kinase_middle_dom_sf"/>
</dbReference>
<keyword evidence="7 8" id="KW-0460">Magnesium</keyword>
<keyword evidence="6 8" id="KW-0067">ATP-binding</keyword>
<dbReference type="PANTHER" id="PTHR30218:SF0">
    <property type="entry name" value="POLYPHOSPHATE KINASE"/>
    <property type="match status" value="1"/>
</dbReference>
<dbReference type="Pfam" id="PF02503">
    <property type="entry name" value="PP_kinase"/>
    <property type="match status" value="1"/>
</dbReference>
<evidence type="ECO:0000313" key="12">
    <source>
        <dbReference type="EMBL" id="CAA9472623.1"/>
    </source>
</evidence>
<dbReference type="NCBIfam" id="NF003918">
    <property type="entry name" value="PRK05443.1-2"/>
    <property type="match status" value="1"/>
</dbReference>
<feature type="active site" description="Phosphohistidine intermediate" evidence="8">
    <location>
        <position position="446"/>
    </location>
</feature>
<evidence type="ECO:0000256" key="7">
    <source>
        <dbReference type="ARBA" id="ARBA00022842"/>
    </source>
</evidence>
<dbReference type="SUPFAM" id="SSF140356">
    <property type="entry name" value="PPK N-terminal domain-like"/>
    <property type="match status" value="1"/>
</dbReference>
<dbReference type="GO" id="GO:0005524">
    <property type="term" value="F:ATP binding"/>
    <property type="evidence" value="ECO:0007669"/>
    <property type="project" value="UniProtKB-KW"/>
</dbReference>
<evidence type="ECO:0000256" key="10">
    <source>
        <dbReference type="SAM" id="MobiDB-lite"/>
    </source>
</evidence>
<dbReference type="HAMAP" id="MF_00347">
    <property type="entry name" value="Polyphosphate_kinase"/>
    <property type="match status" value="1"/>
</dbReference>
<dbReference type="PIRSF" id="PIRSF015589">
    <property type="entry name" value="PP_kinase"/>
    <property type="match status" value="1"/>
</dbReference>
<dbReference type="Pfam" id="PF13090">
    <property type="entry name" value="PP_kinase_C"/>
    <property type="match status" value="1"/>
</dbReference>
<dbReference type="InterPro" id="IPR025198">
    <property type="entry name" value="PPK_N_dom"/>
</dbReference>
<accession>A0A6J4RJC6</accession>
<dbReference type="NCBIfam" id="TIGR03705">
    <property type="entry name" value="poly_P_kin"/>
    <property type="match status" value="1"/>
</dbReference>
<organism evidence="12">
    <name type="scientific">uncultured Solirubrobacteraceae bacterium</name>
    <dbReference type="NCBI Taxonomy" id="1162706"/>
    <lineage>
        <taxon>Bacteria</taxon>
        <taxon>Bacillati</taxon>
        <taxon>Actinomycetota</taxon>
        <taxon>Thermoleophilia</taxon>
        <taxon>Solirubrobacterales</taxon>
        <taxon>Solirubrobacteraceae</taxon>
        <taxon>environmental samples</taxon>
    </lineage>
</organism>
<dbReference type="InterPro" id="IPR036832">
    <property type="entry name" value="PPK_N_dom_sf"/>
</dbReference>
<keyword evidence="4 8" id="KW-0547">Nucleotide-binding</keyword>
<gene>
    <name evidence="8" type="primary">ppk</name>
    <name evidence="12" type="ORF">AVDCRST_MAG30-217</name>
</gene>
<dbReference type="NCBIfam" id="NF003921">
    <property type="entry name" value="PRK05443.2-2"/>
    <property type="match status" value="1"/>
</dbReference>
<sequence length="702" mass="79058">MTDLTEIAAPPDLEDPGLYFNRELSWLDFNARVLELAEDDRVPLLERLKFCAIYASNLDEFFMVRVAGLHDQVDAGLDRPGQDGRAPQQALDEVREKVDRLNGRLSHCLEHVLRPGLAEHGIRIVNVDDVSAEERRRLADRFRRQIFPVLTPLAVGLGRPFPYISNLSLSLGVIVRDPSSRQELFARVKVPKEMLPRFMTAGDRCTFVPLEDVIAQNLEALFPGMEIVDYAMFRVTRDADFTVSDEADDLLRAVDDELRRRRFGEVVRVEVGAGMSERMRERLVDALGAEPEDVLEVDGLLDLKDLWDVMKVPGHPELRDPAWAPVTQGRLQPGDKDTKADVMRAMREGDILLHHPYDSFSTSVERFVEQAVSDPQVLAIKQTVYRTSDDSPLVPALIRAAERGKQAVCLVEVKARFDERANIGWARALEEGGVHVVYGHPSLKTHAKCILIVRREGDGVRHYVHVGTGNYHPKTARLYTDFGLLTCDEQVGADVADMFNFLTGFARLRDYRRVLVAPDHMRDGIVDEIERTIAAHEEGRHARIALKMNSLVDGRCIRALYRASQAGVQVDLNIRGICCLRPGVPGVSENIRVVSLVGRFLEHSRIFSFERDEGRRVYIGSADLMPRNLDTRVELLTPIRDEALRADLLDTLERCFADDANAWELAEDGSWSRREPGPEPRSVQHELMSAHSARAVEAARSA</sequence>
<feature type="region of interest" description="Disordered" evidence="10">
    <location>
        <begin position="668"/>
        <end position="702"/>
    </location>
</feature>
<dbReference type="FunFam" id="3.30.870.10:FF:000001">
    <property type="entry name" value="Polyphosphate kinase"/>
    <property type="match status" value="1"/>
</dbReference>
<dbReference type="Gene3D" id="3.30.870.10">
    <property type="entry name" value="Endonuclease Chain A"/>
    <property type="match status" value="2"/>
</dbReference>
<dbReference type="GO" id="GO:0006799">
    <property type="term" value="P:polyphosphate biosynthetic process"/>
    <property type="evidence" value="ECO:0007669"/>
    <property type="project" value="UniProtKB-UniRule"/>
</dbReference>
<comment type="function">
    <text evidence="8 9">Catalyzes the reversible transfer of the terminal phosphate of ATP to form a long-chain polyphosphate (polyP).</text>
</comment>
<comment type="similarity">
    <text evidence="8 9">Belongs to the polyphosphate kinase 1 (PPK1) family.</text>
</comment>
<dbReference type="PANTHER" id="PTHR30218">
    <property type="entry name" value="POLYPHOSPHATE KINASE"/>
    <property type="match status" value="1"/>
</dbReference>
<dbReference type="GO" id="GO:0008976">
    <property type="term" value="F:polyphosphate kinase activity"/>
    <property type="evidence" value="ECO:0007669"/>
    <property type="project" value="UniProtKB-UniRule"/>
</dbReference>
<feature type="domain" description="PLD phosphodiesterase" evidence="11">
    <location>
        <begin position="598"/>
        <end position="628"/>
    </location>
</feature>
<comment type="catalytic activity">
    <reaction evidence="8 9">
        <text>[phosphate](n) + ATP = [phosphate](n+1) + ADP</text>
        <dbReference type="Rhea" id="RHEA:19573"/>
        <dbReference type="Rhea" id="RHEA-COMP:9859"/>
        <dbReference type="Rhea" id="RHEA-COMP:14280"/>
        <dbReference type="ChEBI" id="CHEBI:16838"/>
        <dbReference type="ChEBI" id="CHEBI:30616"/>
        <dbReference type="ChEBI" id="CHEBI:456216"/>
        <dbReference type="EC" id="2.7.4.1"/>
    </reaction>
</comment>
<dbReference type="Pfam" id="PF13089">
    <property type="entry name" value="PP_kinase_N"/>
    <property type="match status" value="1"/>
</dbReference>
<dbReference type="EMBL" id="CADCVS010000040">
    <property type="protein sequence ID" value="CAA9472623.1"/>
    <property type="molecule type" value="Genomic_DNA"/>
</dbReference>
<evidence type="ECO:0000256" key="3">
    <source>
        <dbReference type="ARBA" id="ARBA00022723"/>
    </source>
</evidence>
<evidence type="ECO:0000256" key="2">
    <source>
        <dbReference type="ARBA" id="ARBA00022679"/>
    </source>
</evidence>
<dbReference type="InterPro" id="IPR041108">
    <property type="entry name" value="PP_kinase_C_1"/>
</dbReference>
<dbReference type="InterPro" id="IPR001736">
    <property type="entry name" value="PLipase_D/transphosphatidylase"/>
</dbReference>
<feature type="compositionally biased region" description="Basic and acidic residues" evidence="10">
    <location>
        <begin position="670"/>
        <end position="684"/>
    </location>
</feature>
<evidence type="ECO:0000256" key="1">
    <source>
        <dbReference type="ARBA" id="ARBA00022553"/>
    </source>
</evidence>
<feature type="binding site" evidence="8">
    <location>
        <position position="479"/>
    </location>
    <ligand>
        <name>ATP</name>
        <dbReference type="ChEBI" id="CHEBI:30616"/>
    </ligand>
</feature>
<dbReference type="GO" id="GO:0009358">
    <property type="term" value="C:polyphosphate kinase complex"/>
    <property type="evidence" value="ECO:0007669"/>
    <property type="project" value="InterPro"/>
</dbReference>
<dbReference type="SUPFAM" id="SSF143724">
    <property type="entry name" value="PHP14-like"/>
    <property type="match status" value="1"/>
</dbReference>